<feature type="compositionally biased region" description="Polar residues" evidence="1">
    <location>
        <begin position="129"/>
        <end position="146"/>
    </location>
</feature>
<gene>
    <name evidence="3" type="ORF">ALEPTO_LOCUS10218</name>
</gene>
<dbReference type="Proteomes" id="UP000789508">
    <property type="component" value="Unassembled WGS sequence"/>
</dbReference>
<comment type="caution">
    <text evidence="3">The sequence shown here is derived from an EMBL/GenBank/DDBJ whole genome shotgun (WGS) entry which is preliminary data.</text>
</comment>
<dbReference type="OrthoDB" id="439046at2759"/>
<feature type="compositionally biased region" description="Basic and acidic residues" evidence="1">
    <location>
        <begin position="112"/>
        <end position="128"/>
    </location>
</feature>
<feature type="compositionally biased region" description="Low complexity" evidence="1">
    <location>
        <begin position="101"/>
        <end position="111"/>
    </location>
</feature>
<dbReference type="Gene3D" id="1.10.3290.10">
    <property type="entry name" value="Fido-like domain"/>
    <property type="match status" value="1"/>
</dbReference>
<evidence type="ECO:0000259" key="2">
    <source>
        <dbReference type="PROSITE" id="PS51459"/>
    </source>
</evidence>
<reference evidence="3" key="1">
    <citation type="submission" date="2021-06" db="EMBL/GenBank/DDBJ databases">
        <authorList>
            <person name="Kallberg Y."/>
            <person name="Tangrot J."/>
            <person name="Rosling A."/>
        </authorList>
    </citation>
    <scope>NUCLEOTIDE SEQUENCE</scope>
    <source>
        <strain evidence="3">FL130A</strain>
    </source>
</reference>
<dbReference type="AlphaFoldDB" id="A0A9N9E1S7"/>
<dbReference type="EMBL" id="CAJVPS010010372">
    <property type="protein sequence ID" value="CAG8657484.1"/>
    <property type="molecule type" value="Genomic_DNA"/>
</dbReference>
<evidence type="ECO:0000313" key="3">
    <source>
        <dbReference type="EMBL" id="CAG8657484.1"/>
    </source>
</evidence>
<feature type="region of interest" description="Disordered" evidence="1">
    <location>
        <begin position="76"/>
        <end position="148"/>
    </location>
</feature>
<keyword evidence="4" id="KW-1185">Reference proteome</keyword>
<accession>A0A9N9E1S7</accession>
<feature type="domain" description="Fido" evidence="2">
    <location>
        <begin position="444"/>
        <end position="586"/>
    </location>
</feature>
<feature type="compositionally biased region" description="Basic and acidic residues" evidence="1">
    <location>
        <begin position="76"/>
        <end position="100"/>
    </location>
</feature>
<sequence>MYPYSNNQPSSSSSQYPTSNSSLTNQNSTNRVLLFGQIRVNPDSLSRVFSDLTLESQVKQEKEQVKTVSKVQKEQVKWESREQEVKRDSQQQEKVVHNSQEEQVNQKSSQKQKQEQKSLDKEEHEESSIKGTATAFLSSKKSQKNGSKPKAYSFAFTSLTPTNDSFRVVGITPGLAYWEDNPYEKLDTVPTGYLYLIKVFNLIVPPNYILSVIDLSGVVGSPVREPKEVNGIMWNLVPMSEIKEKNKHLKIGLIHHLRYAIDNEGINLCILAALFSSEKFSAARFEKLLASSDIKDPTNRRLWYLYEFLTDMHLESIKDLSPLENEVLLLDKNQYFTSTPKFSPRHRVDVNLLGNREFCPMVRRDSEIGTKCLPKKRHPTSKSKTPKLKTLLDKIAKSEIAASYAIEHRSMPSSNTAGGKGKEASEVLVEMFQKYCGQSFSNPVNTNDLFYICSKFISADPAITDYRKSQPFIIDNNKNINIKYIPAKPEDVNDMMNGLLLLFDQYLCDYLMDPIVLTAIVSFSVGVIHPFDDGNELLRLFLFHHVLAVSGFYVEDPICIPLCRVISRNTDRWSSSLDPLAKWLMRLISYQWNDEQKTSLEVLTHKTDHWYRYFDATECAKYFTELVKEAFDSH</sequence>
<proteinExistence type="predicted"/>
<evidence type="ECO:0000256" key="1">
    <source>
        <dbReference type="SAM" id="MobiDB-lite"/>
    </source>
</evidence>
<organism evidence="3 4">
    <name type="scientific">Ambispora leptoticha</name>
    <dbReference type="NCBI Taxonomy" id="144679"/>
    <lineage>
        <taxon>Eukaryota</taxon>
        <taxon>Fungi</taxon>
        <taxon>Fungi incertae sedis</taxon>
        <taxon>Mucoromycota</taxon>
        <taxon>Glomeromycotina</taxon>
        <taxon>Glomeromycetes</taxon>
        <taxon>Archaeosporales</taxon>
        <taxon>Ambisporaceae</taxon>
        <taxon>Ambispora</taxon>
    </lineage>
</organism>
<protein>
    <submittedName>
        <fullName evidence="3">3376_t:CDS:1</fullName>
    </submittedName>
</protein>
<name>A0A9N9E1S7_9GLOM</name>
<feature type="region of interest" description="Disordered" evidence="1">
    <location>
        <begin position="1"/>
        <end position="26"/>
    </location>
</feature>
<dbReference type="InterPro" id="IPR036597">
    <property type="entry name" value="Fido-like_dom_sf"/>
</dbReference>
<evidence type="ECO:0000313" key="4">
    <source>
        <dbReference type="Proteomes" id="UP000789508"/>
    </source>
</evidence>
<dbReference type="PROSITE" id="PS51459">
    <property type="entry name" value="FIDO"/>
    <property type="match status" value="1"/>
</dbReference>
<dbReference type="SUPFAM" id="SSF140931">
    <property type="entry name" value="Fic-like"/>
    <property type="match status" value="1"/>
</dbReference>
<dbReference type="Pfam" id="PF02661">
    <property type="entry name" value="Fic"/>
    <property type="match status" value="1"/>
</dbReference>
<dbReference type="InterPro" id="IPR003812">
    <property type="entry name" value="Fido"/>
</dbReference>